<protein>
    <submittedName>
        <fullName evidence="4">Methyl-accepting chemotaxis protein</fullName>
    </submittedName>
</protein>
<dbReference type="PANTHER" id="PTHR32089:SF112">
    <property type="entry name" value="LYSOZYME-LIKE PROTEIN-RELATED"/>
    <property type="match status" value="1"/>
</dbReference>
<dbReference type="GO" id="GO:0007165">
    <property type="term" value="P:signal transduction"/>
    <property type="evidence" value="ECO:0007669"/>
    <property type="project" value="UniProtKB-KW"/>
</dbReference>
<dbReference type="GO" id="GO:0016020">
    <property type="term" value="C:membrane"/>
    <property type="evidence" value="ECO:0007669"/>
    <property type="project" value="InterPro"/>
</dbReference>
<feature type="domain" description="Methyl-accepting transducer" evidence="3">
    <location>
        <begin position="34"/>
        <end position="288"/>
    </location>
</feature>
<evidence type="ECO:0000256" key="1">
    <source>
        <dbReference type="ARBA" id="ARBA00023224"/>
    </source>
</evidence>
<dbReference type="STRING" id="929558.SMGD1_1115"/>
<accession>B6BGL1</accession>
<dbReference type="Gene3D" id="1.10.287.950">
    <property type="entry name" value="Methyl-accepting chemotaxis protein"/>
    <property type="match status" value="1"/>
</dbReference>
<dbReference type="PANTHER" id="PTHR32089">
    <property type="entry name" value="METHYL-ACCEPTING CHEMOTAXIS PROTEIN MCPB"/>
    <property type="match status" value="1"/>
</dbReference>
<organism evidence="4 5">
    <name type="scientific">Sulfurimonas gotlandica (strain DSM 19862 / JCM 16533 / GD1)</name>
    <dbReference type="NCBI Taxonomy" id="929558"/>
    <lineage>
        <taxon>Bacteria</taxon>
        <taxon>Pseudomonadati</taxon>
        <taxon>Campylobacterota</taxon>
        <taxon>Epsilonproteobacteria</taxon>
        <taxon>Campylobacterales</taxon>
        <taxon>Sulfurimonadaceae</taxon>
        <taxon>Sulfurimonas</taxon>
    </lineage>
</organism>
<dbReference type="AlphaFoldDB" id="B6BGL1"/>
<evidence type="ECO:0000313" key="4">
    <source>
        <dbReference type="EMBL" id="EHP29639.1"/>
    </source>
</evidence>
<dbReference type="EMBL" id="AFRZ01000001">
    <property type="protein sequence ID" value="EHP29639.1"/>
    <property type="molecule type" value="Genomic_DNA"/>
</dbReference>
<name>B6BGL1_SULGG</name>
<dbReference type="PROSITE" id="PS50111">
    <property type="entry name" value="CHEMOTAXIS_TRANSDUC_2"/>
    <property type="match status" value="1"/>
</dbReference>
<dbReference type="eggNOG" id="COG0840">
    <property type="taxonomic scope" value="Bacteria"/>
</dbReference>
<evidence type="ECO:0000313" key="5">
    <source>
        <dbReference type="Proteomes" id="UP000006431"/>
    </source>
</evidence>
<accession>H1FYU4</accession>
<dbReference type="Proteomes" id="UP000006431">
    <property type="component" value="Unassembled WGS sequence"/>
</dbReference>
<evidence type="ECO:0000259" key="3">
    <source>
        <dbReference type="PROSITE" id="PS50111"/>
    </source>
</evidence>
<proteinExistence type="predicted"/>
<comment type="caution">
    <text evidence="4">The sequence shown here is derived from an EMBL/GenBank/DDBJ whole genome shotgun (WGS) entry which is preliminary data.</text>
</comment>
<reference evidence="4 5" key="1">
    <citation type="journal article" date="2012" name="Proc. Natl. Acad. Sci. U.S.A.">
        <title>Genome and physiology of a model Epsilonproteobacterium responsible for sulfide detoxification in marine oxygen depletion zones.</title>
        <authorList>
            <person name="Grote J."/>
            <person name="Schott T."/>
            <person name="Bruckner C.G."/>
            <person name="Glockner F.O."/>
            <person name="Jost G."/>
            <person name="Teeling H."/>
            <person name="Labrenz M."/>
            <person name="Jurgens K."/>
        </authorList>
    </citation>
    <scope>NUCLEOTIDE SEQUENCE [LARGE SCALE GENOMIC DNA]</scope>
    <source>
        <strain evidence="4 5">GD1</strain>
    </source>
</reference>
<dbReference type="PATRIC" id="fig|929558.5.peg.1109"/>
<keyword evidence="5" id="KW-1185">Reference proteome</keyword>
<dbReference type="InterPro" id="IPR004089">
    <property type="entry name" value="MCPsignal_dom"/>
</dbReference>
<keyword evidence="1 2" id="KW-0807">Transducer</keyword>
<sequence>MLFGGLKLKENEEIIQKDYLKELETKAKLLEKILANNSLQTANTIYDNAHHVNKASTNRLTSIEKTKEMVNEFIQKSREIKNITEKSKDIAERTLNSTQESSSQINLLSQTLEENHQMISGFQEQVLELNNKNNAISGLVESIKDVADQTNLLALNAAIEAARAGEHGRGFAVVATEVRKLADSTNKAAGQIQMEMNVIMGISNDVVDLQEGMIKGIEKSVSIAQETVHLLNELGNNASDNKNGVLVAIGCIDVQLKDSETINGDMHQLVEDTKQAIEGSSKSITLAQTLISELKL</sequence>
<dbReference type="SUPFAM" id="SSF58104">
    <property type="entry name" value="Methyl-accepting chemotaxis protein (MCP) signaling domain"/>
    <property type="match status" value="1"/>
</dbReference>
<dbReference type="HOGENOM" id="CLU_000445_107_18_7"/>
<dbReference type="SMART" id="SM00283">
    <property type="entry name" value="MA"/>
    <property type="match status" value="1"/>
</dbReference>
<evidence type="ECO:0000256" key="2">
    <source>
        <dbReference type="PROSITE-ProRule" id="PRU00284"/>
    </source>
</evidence>
<gene>
    <name evidence="4" type="ORF">SMGD1_1115</name>
</gene>
<dbReference type="Pfam" id="PF00015">
    <property type="entry name" value="MCPsignal"/>
    <property type="match status" value="1"/>
</dbReference>